<gene>
    <name evidence="1" type="ORF">CLO192961_LOCUS128028</name>
</gene>
<sequence length="177" mass="19715">MVYSLYDASIEQAKNILDAFLSILAKVEASPAAATIATAKIHESMLPFIFQVHFASVLLHKLSARLQGQPPRDLEYKNLDTVEQMRARLVEVKADVDAVTREAVNGRETEIVPLGLGPNIPEVKIEGWQYAHGYAIPNLFFHLTTAYDIARKEGVEIGKKDFITSFIGKYVADQVKQ</sequence>
<evidence type="ECO:0008006" key="3">
    <source>
        <dbReference type="Google" id="ProtNLM"/>
    </source>
</evidence>
<proteinExistence type="predicted"/>
<protein>
    <recommendedName>
        <fullName evidence="3">DUF1993 domain-containing protein</fullName>
    </recommendedName>
</protein>
<dbReference type="SUPFAM" id="SSF109854">
    <property type="entry name" value="DinB/YfiT-like putative metalloenzymes"/>
    <property type="match status" value="1"/>
</dbReference>
<dbReference type="Proteomes" id="UP000766486">
    <property type="component" value="Unassembled WGS sequence"/>
</dbReference>
<dbReference type="PANTHER" id="PTHR36922">
    <property type="entry name" value="BLL2446 PROTEIN"/>
    <property type="match status" value="1"/>
</dbReference>
<dbReference type="Pfam" id="PF09351">
    <property type="entry name" value="DUF1993"/>
    <property type="match status" value="1"/>
</dbReference>
<keyword evidence="2" id="KW-1185">Reference proteome</keyword>
<dbReference type="InterPro" id="IPR034660">
    <property type="entry name" value="DinB/YfiT-like"/>
</dbReference>
<evidence type="ECO:0000313" key="1">
    <source>
        <dbReference type="EMBL" id="VUC23830.1"/>
    </source>
</evidence>
<evidence type="ECO:0000313" key="2">
    <source>
        <dbReference type="Proteomes" id="UP000766486"/>
    </source>
</evidence>
<comment type="caution">
    <text evidence="1">The sequence shown here is derived from an EMBL/GenBank/DDBJ whole genome shotgun (WGS) entry which is preliminary data.</text>
</comment>
<dbReference type="EMBL" id="CABFNS010000712">
    <property type="protein sequence ID" value="VUC23830.1"/>
    <property type="molecule type" value="Genomic_DNA"/>
</dbReference>
<organism evidence="1 2">
    <name type="scientific">Bionectria ochroleuca</name>
    <name type="common">Gliocladium roseum</name>
    <dbReference type="NCBI Taxonomy" id="29856"/>
    <lineage>
        <taxon>Eukaryota</taxon>
        <taxon>Fungi</taxon>
        <taxon>Dikarya</taxon>
        <taxon>Ascomycota</taxon>
        <taxon>Pezizomycotina</taxon>
        <taxon>Sordariomycetes</taxon>
        <taxon>Hypocreomycetidae</taxon>
        <taxon>Hypocreales</taxon>
        <taxon>Bionectriaceae</taxon>
        <taxon>Clonostachys</taxon>
    </lineage>
</organism>
<reference evidence="1 2" key="1">
    <citation type="submission" date="2019-06" db="EMBL/GenBank/DDBJ databases">
        <authorList>
            <person name="Broberg M."/>
        </authorList>
    </citation>
    <scope>NUCLEOTIDE SEQUENCE [LARGE SCALE GENOMIC DNA]</scope>
</reference>
<dbReference type="InterPro" id="IPR018531">
    <property type="entry name" value="DUF1993"/>
</dbReference>
<dbReference type="PANTHER" id="PTHR36922:SF1">
    <property type="entry name" value="DUF1993 DOMAIN-CONTAINING PROTEIN"/>
    <property type="match status" value="1"/>
</dbReference>
<dbReference type="Gene3D" id="1.20.120.450">
    <property type="entry name" value="dinb family like domain"/>
    <property type="match status" value="1"/>
</dbReference>
<name>A0ABY6TYJ9_BIOOC</name>
<accession>A0ABY6TYJ9</accession>